<reference evidence="7" key="1">
    <citation type="submission" date="2013-11" db="EMBL/GenBank/DDBJ databases">
        <authorList>
            <person name="Aslett M."/>
        </authorList>
    </citation>
    <scope>NUCLEOTIDE SEQUENCE [LARGE SCALE GENOMIC DNA]</scope>
    <source>
        <strain evidence="7">Edinburgh</strain>
    </source>
</reference>
<keyword evidence="7" id="KW-1185">Reference proteome</keyword>
<evidence type="ECO:0000256" key="5">
    <source>
        <dbReference type="SAM" id="SignalP"/>
    </source>
</evidence>
<feature type="signal peptide" evidence="5">
    <location>
        <begin position="1"/>
        <end position="21"/>
    </location>
</feature>
<feature type="chain" id="PRO_5044624384" evidence="5">
    <location>
        <begin position="22"/>
        <end position="156"/>
    </location>
</feature>
<accession>A0A5S6QZB1</accession>
<dbReference type="Proteomes" id="UP000046395">
    <property type="component" value="Unassembled WGS sequence"/>
</dbReference>
<keyword evidence="4" id="KW-0393">Immunoglobulin domain</keyword>
<dbReference type="SMART" id="SM00409">
    <property type="entry name" value="IG"/>
    <property type="match status" value="1"/>
</dbReference>
<feature type="domain" description="Ig-like" evidence="6">
    <location>
        <begin position="39"/>
        <end position="153"/>
    </location>
</feature>
<evidence type="ECO:0000256" key="4">
    <source>
        <dbReference type="ARBA" id="ARBA00023319"/>
    </source>
</evidence>
<reference evidence="7" key="2">
    <citation type="submission" date="2014-03" db="EMBL/GenBank/DDBJ databases">
        <title>The whipworm genome and dual-species transcriptomics of an intimate host-pathogen interaction.</title>
        <authorList>
            <person name="Foth B.J."/>
            <person name="Tsai I.J."/>
            <person name="Reid A.J."/>
            <person name="Bancroft A.J."/>
            <person name="Nichol S."/>
            <person name="Tracey A."/>
            <person name="Holroyd N."/>
            <person name="Cotton J.A."/>
            <person name="Stanley E.J."/>
            <person name="Zarowiecki M."/>
            <person name="Liu J.Z."/>
            <person name="Huckvale T."/>
            <person name="Cooper P.J."/>
            <person name="Grencis R.K."/>
            <person name="Berriman M."/>
        </authorList>
    </citation>
    <scope>NUCLEOTIDE SEQUENCE [LARGE SCALE GENOMIC DNA]</scope>
    <source>
        <strain evidence="7">Edinburgh</strain>
    </source>
</reference>
<dbReference type="InterPro" id="IPR003598">
    <property type="entry name" value="Ig_sub2"/>
</dbReference>
<keyword evidence="2" id="KW-0677">Repeat</keyword>
<dbReference type="AlphaFoldDB" id="A0A5S6QZB1"/>
<dbReference type="Gene3D" id="2.60.40.10">
    <property type="entry name" value="Immunoglobulins"/>
    <property type="match status" value="1"/>
</dbReference>
<dbReference type="InterPro" id="IPR013783">
    <property type="entry name" value="Ig-like_fold"/>
</dbReference>
<evidence type="ECO:0000256" key="1">
    <source>
        <dbReference type="ARBA" id="ARBA00022729"/>
    </source>
</evidence>
<dbReference type="InterPro" id="IPR036179">
    <property type="entry name" value="Ig-like_dom_sf"/>
</dbReference>
<evidence type="ECO:0000256" key="3">
    <source>
        <dbReference type="ARBA" id="ARBA00023157"/>
    </source>
</evidence>
<dbReference type="InterPro" id="IPR051170">
    <property type="entry name" value="Neural/epithelial_adhesion"/>
</dbReference>
<dbReference type="WBParaSite" id="TMUE_3000012721.1">
    <property type="protein sequence ID" value="TMUE_3000012721.1"/>
    <property type="gene ID" value="WBGene00291316"/>
</dbReference>
<organism evidence="7 9">
    <name type="scientific">Trichuris muris</name>
    <name type="common">Mouse whipworm</name>
    <dbReference type="NCBI Taxonomy" id="70415"/>
    <lineage>
        <taxon>Eukaryota</taxon>
        <taxon>Metazoa</taxon>
        <taxon>Ecdysozoa</taxon>
        <taxon>Nematoda</taxon>
        <taxon>Enoplea</taxon>
        <taxon>Dorylaimia</taxon>
        <taxon>Trichinellida</taxon>
        <taxon>Trichuridae</taxon>
        <taxon>Trichuris</taxon>
    </lineage>
</organism>
<evidence type="ECO:0000313" key="7">
    <source>
        <dbReference type="Proteomes" id="UP000046395"/>
    </source>
</evidence>
<dbReference type="PANTHER" id="PTHR12231:SF253">
    <property type="entry name" value="DPR-INTERACTING PROTEIN ETA, ISOFORM B-RELATED"/>
    <property type="match status" value="1"/>
</dbReference>
<keyword evidence="3" id="KW-1015">Disulfide bond</keyword>
<dbReference type="CDD" id="cd00096">
    <property type="entry name" value="Ig"/>
    <property type="match status" value="1"/>
</dbReference>
<dbReference type="STRING" id="70415.A0A5S6QZB1"/>
<evidence type="ECO:0000259" key="6">
    <source>
        <dbReference type="PROSITE" id="PS50835"/>
    </source>
</evidence>
<dbReference type="WBParaSite" id="TMUE_0000000439.1">
    <property type="protein sequence ID" value="TMUE_0000000439.1"/>
    <property type="gene ID" value="WBGene00296379"/>
</dbReference>
<protein>
    <submittedName>
        <fullName evidence="8 9">Ig-like domain-containing protein</fullName>
    </submittedName>
</protein>
<reference evidence="8 9" key="3">
    <citation type="submission" date="2019-12" db="UniProtKB">
        <authorList>
            <consortium name="WormBaseParasite"/>
        </authorList>
    </citation>
    <scope>IDENTIFICATION</scope>
</reference>
<dbReference type="PANTHER" id="PTHR12231">
    <property type="entry name" value="CTX-RELATED TYPE I TRANSMEMBRANE PROTEIN"/>
    <property type="match status" value="1"/>
</dbReference>
<sequence>MAVHPMPPLLLVLLLAGSVAPATKESDRRPRGPIKNLLPFANVVEHTLLNQDSDQGDGVRIVKASHFSQSFRLGGKLNILCSAVGLPRPTITWYKDGVELVLKNNIHLEEVHEGDSRQTSRIEIDPATLGDMGIYTCMAHNENDSIVKNFKTEVYY</sequence>
<dbReference type="Pfam" id="PF13927">
    <property type="entry name" value="Ig_3"/>
    <property type="match status" value="1"/>
</dbReference>
<proteinExistence type="predicted"/>
<dbReference type="InterPro" id="IPR003599">
    <property type="entry name" value="Ig_sub"/>
</dbReference>
<dbReference type="InterPro" id="IPR007110">
    <property type="entry name" value="Ig-like_dom"/>
</dbReference>
<dbReference type="SMART" id="SM00408">
    <property type="entry name" value="IGc2"/>
    <property type="match status" value="1"/>
</dbReference>
<evidence type="ECO:0000313" key="8">
    <source>
        <dbReference type="WBParaSite" id="TMUE_0000000439.1"/>
    </source>
</evidence>
<evidence type="ECO:0000313" key="9">
    <source>
        <dbReference type="WBParaSite" id="TMUE_3000012721.1"/>
    </source>
</evidence>
<keyword evidence="1 5" id="KW-0732">Signal</keyword>
<dbReference type="SUPFAM" id="SSF48726">
    <property type="entry name" value="Immunoglobulin"/>
    <property type="match status" value="1"/>
</dbReference>
<dbReference type="PROSITE" id="PS50835">
    <property type="entry name" value="IG_LIKE"/>
    <property type="match status" value="1"/>
</dbReference>
<evidence type="ECO:0000256" key="2">
    <source>
        <dbReference type="ARBA" id="ARBA00022737"/>
    </source>
</evidence>
<name>A0A5S6QZB1_TRIMR</name>
<dbReference type="FunFam" id="2.60.40.10:FF:000032">
    <property type="entry name" value="palladin isoform X1"/>
    <property type="match status" value="1"/>
</dbReference>